<proteinExistence type="predicted"/>
<dbReference type="Pfam" id="PF00300">
    <property type="entry name" value="His_Phos_1"/>
    <property type="match status" value="1"/>
</dbReference>
<reference evidence="1 2" key="1">
    <citation type="journal article" date="2016" name="Nat. Commun.">
        <title>Thousands of microbial genomes shed light on interconnected biogeochemical processes in an aquifer system.</title>
        <authorList>
            <person name="Anantharaman K."/>
            <person name="Brown C.T."/>
            <person name="Hug L.A."/>
            <person name="Sharon I."/>
            <person name="Castelle C.J."/>
            <person name="Probst A.J."/>
            <person name="Thomas B.C."/>
            <person name="Singh A."/>
            <person name="Wilkins M.J."/>
            <person name="Karaoz U."/>
            <person name="Brodie E.L."/>
            <person name="Williams K.H."/>
            <person name="Hubbard S.S."/>
            <person name="Banfield J.F."/>
        </authorList>
    </citation>
    <scope>NUCLEOTIDE SEQUENCE [LARGE SCALE GENOMIC DNA]</scope>
</reference>
<dbReference type="SUPFAM" id="SSF53254">
    <property type="entry name" value="Phosphoglycerate mutase-like"/>
    <property type="match status" value="1"/>
</dbReference>
<dbReference type="InterPro" id="IPR013078">
    <property type="entry name" value="His_Pase_superF_clade-1"/>
</dbReference>
<evidence type="ECO:0000313" key="1">
    <source>
        <dbReference type="EMBL" id="OHA34521.1"/>
    </source>
</evidence>
<dbReference type="Gene3D" id="3.40.50.1240">
    <property type="entry name" value="Phosphoglycerate mutase-like"/>
    <property type="match status" value="1"/>
</dbReference>
<sequence>MKRLIVARHVRPDQNGRVNYYEGIKSVEELCEAIQRQFQNLGQTVILTSTLSRARDTAEILSKKLGADVGAHPELSHDALEMHEEKKKIAVALVMKSAKQYDTVIVVTHHSSTWCIPREIAFMWYESDREKWNVFNECERFTIAEYACANVLDMETGKAIANLGWTG</sequence>
<name>A0A1G2NGJ7_9BACT</name>
<organism evidence="1 2">
    <name type="scientific">Candidatus Taylorbacteria bacterium RIFCSPLOWO2_01_FULL_45_15b</name>
    <dbReference type="NCBI Taxonomy" id="1802319"/>
    <lineage>
        <taxon>Bacteria</taxon>
        <taxon>Candidatus Tayloriibacteriota</taxon>
    </lineage>
</organism>
<comment type="caution">
    <text evidence="1">The sequence shown here is derived from an EMBL/GenBank/DDBJ whole genome shotgun (WGS) entry which is preliminary data.</text>
</comment>
<dbReference type="EMBL" id="MHRX01000010">
    <property type="protein sequence ID" value="OHA34521.1"/>
    <property type="molecule type" value="Genomic_DNA"/>
</dbReference>
<evidence type="ECO:0008006" key="3">
    <source>
        <dbReference type="Google" id="ProtNLM"/>
    </source>
</evidence>
<protein>
    <recommendedName>
        <fullName evidence="3">Phosphoglycerate mutase</fullName>
    </recommendedName>
</protein>
<dbReference type="STRING" id="1802319.A2928_04340"/>
<accession>A0A1G2NGJ7</accession>
<dbReference type="Proteomes" id="UP000176221">
    <property type="component" value="Unassembled WGS sequence"/>
</dbReference>
<gene>
    <name evidence="1" type="ORF">A2928_04340</name>
</gene>
<dbReference type="InterPro" id="IPR029033">
    <property type="entry name" value="His_PPase_superfam"/>
</dbReference>
<dbReference type="AlphaFoldDB" id="A0A1G2NGJ7"/>
<evidence type="ECO:0000313" key="2">
    <source>
        <dbReference type="Proteomes" id="UP000176221"/>
    </source>
</evidence>